<dbReference type="EMBL" id="JAPMLT010000004">
    <property type="protein sequence ID" value="MCX7570426.1"/>
    <property type="molecule type" value="Genomic_DNA"/>
</dbReference>
<accession>A0ABT3X488</accession>
<protein>
    <recommendedName>
        <fullName evidence="2">DUF8128 domain-containing protein</fullName>
    </recommendedName>
</protein>
<evidence type="ECO:0000313" key="4">
    <source>
        <dbReference type="Proteomes" id="UP001208017"/>
    </source>
</evidence>
<dbReference type="Proteomes" id="UP001208017">
    <property type="component" value="Unassembled WGS sequence"/>
</dbReference>
<gene>
    <name evidence="3" type="ORF">OS242_10670</name>
</gene>
<feature type="region of interest" description="Disordered" evidence="1">
    <location>
        <begin position="163"/>
        <end position="186"/>
    </location>
</feature>
<keyword evidence="4" id="KW-1185">Reference proteome</keyword>
<dbReference type="RefSeq" id="WP_267151671.1">
    <property type="nucleotide sequence ID" value="NZ_JAPMLT010000004.1"/>
</dbReference>
<evidence type="ECO:0000259" key="2">
    <source>
        <dbReference type="Pfam" id="PF26449"/>
    </source>
</evidence>
<evidence type="ECO:0000256" key="1">
    <source>
        <dbReference type="SAM" id="MobiDB-lite"/>
    </source>
</evidence>
<dbReference type="SUPFAM" id="SSF52540">
    <property type="entry name" value="P-loop containing nucleoside triphosphate hydrolases"/>
    <property type="match status" value="1"/>
</dbReference>
<evidence type="ECO:0000313" key="3">
    <source>
        <dbReference type="EMBL" id="MCX7570426.1"/>
    </source>
</evidence>
<name>A0ABT3X488_9BACL</name>
<comment type="caution">
    <text evidence="3">The sequence shown here is derived from an EMBL/GenBank/DDBJ whole genome shotgun (WGS) entry which is preliminary data.</text>
</comment>
<dbReference type="InterPro" id="IPR027417">
    <property type="entry name" value="P-loop_NTPase"/>
</dbReference>
<organism evidence="3 4">
    <name type="scientific">Tumebacillus lacus</name>
    <dbReference type="NCBI Taxonomy" id="2995335"/>
    <lineage>
        <taxon>Bacteria</taxon>
        <taxon>Bacillati</taxon>
        <taxon>Bacillota</taxon>
        <taxon>Bacilli</taxon>
        <taxon>Bacillales</taxon>
        <taxon>Alicyclobacillaceae</taxon>
        <taxon>Tumebacillus</taxon>
    </lineage>
</organism>
<feature type="domain" description="DUF8128" evidence="2">
    <location>
        <begin position="6"/>
        <end position="249"/>
    </location>
</feature>
<dbReference type="Pfam" id="PF26449">
    <property type="entry name" value="DUF8128"/>
    <property type="match status" value="1"/>
</dbReference>
<reference evidence="3 4" key="1">
    <citation type="submission" date="2022-11" db="EMBL/GenBank/DDBJ databases">
        <title>Study of microbial diversity in lake waters.</title>
        <authorList>
            <person name="Zhang J."/>
        </authorList>
    </citation>
    <scope>NUCLEOTIDE SEQUENCE [LARGE SCALE GENOMIC DNA]</scope>
    <source>
        <strain evidence="3 4">DT12</strain>
    </source>
</reference>
<proteinExistence type="predicted"/>
<dbReference type="InterPro" id="IPR058441">
    <property type="entry name" value="DUF8128"/>
</dbReference>
<sequence length="689" mass="77044">MEWHIRQGAAEIRLHMPKNNRTAVEQAINTAWPRVTVCEPEADYLVDWDVKAVTGANLELREHFMFSLNVDRRSVAPMPSIFETLRLLRDDERALVQIVFVPADADWHLGAQEAYERLRNGQYPQRVALDGKAIANGAARFGARFALHASALVAELITGKEVDPEPVDPPSRLRSERPISHHTQQKTKHGAFDVTLRLVAKAEDSGRRDVILRALTTAFRSLDGDNAFEAKTVKDISKWWRHVTSREPARLKLNSDYLSIPEAARLLQLPTSGLQEEFSLNSVKHRESDLVDGILSEGIPIGTRTFRGKTEPICVPVDDHDELCLPRAVIGGMGTGKTKGFGGNFGAHALANGFSVISIDVAKDELGDEIEAGARKLGVDPRKILRLKFGERAIKLDWREALRGKRSANRLAGEMLNFFNLQGADSGVETSRYIRLAGKTIGTLGGSLGDGIRLFTDSDYRKAAIDRLETTRPDIAQDWRVFDKLSEGMRGKVTEPVLNRLDMLIGDDYLRECLECNDGIDFTPYLTGGYYVAIHVPKGGLDGLGAEATDILVDFLMSKIELAMYARPEEDQQPCFVICDEPHQFASCAPRWKRMAVESRKWRLGLIWMFHLWDQVPRSLTETIKAAGPHYHVYTTSKTILRDLAEEIAPFELNEALKTPRHHAINVMRAGGETVTPFMAKMSPPPCLW</sequence>